<dbReference type="PANTHER" id="PTHR47219:SF9">
    <property type="entry name" value="GTPASE ACTIVATING PROTEIN AND CENTROSOME-ASSOCIATED, ISOFORM B"/>
    <property type="match status" value="1"/>
</dbReference>
<evidence type="ECO:0000259" key="2">
    <source>
        <dbReference type="PROSITE" id="PS50086"/>
    </source>
</evidence>
<feature type="region of interest" description="Disordered" evidence="1">
    <location>
        <begin position="1"/>
        <end position="103"/>
    </location>
</feature>
<sequence>MASMTSTTTIPTEFNAQLQATTQEQGGTEYDQPEIHIQFTAASPEPNNISTKDIHQSLPELSDNPPTPTDFRPTESDASLDVRPEHEDVSSASEVSRSSVGFPGTDLPARMNLPLIPTAPQRSFDQYGFYQGTHDASSTHSVYSLSEADRRKYIDMETEWLGLLANWEVASKKKRNRIKRICRIGIPDSIRGNAWSAMAGVAEFRKQGLYESLVNSQEAPLIFETIERDIHRCYPDHIMFSQKDGEGQKNLRKVLRAYALYNTELGYCQGMGMIVGLLLMRMQPEDTFWLLVAILQNYIKGYHSVNLYELRVDASAFELALQKYLKPIANYMTKLEVSP</sequence>
<gene>
    <name evidence="3" type="ORF">BASA50_005979</name>
</gene>
<dbReference type="InterPro" id="IPR035969">
    <property type="entry name" value="Rab-GAP_TBC_sf"/>
</dbReference>
<evidence type="ECO:0000256" key="1">
    <source>
        <dbReference type="SAM" id="MobiDB-lite"/>
    </source>
</evidence>
<organism evidence="3 4">
    <name type="scientific">Batrachochytrium salamandrivorans</name>
    <dbReference type="NCBI Taxonomy" id="1357716"/>
    <lineage>
        <taxon>Eukaryota</taxon>
        <taxon>Fungi</taxon>
        <taxon>Fungi incertae sedis</taxon>
        <taxon>Chytridiomycota</taxon>
        <taxon>Chytridiomycota incertae sedis</taxon>
        <taxon>Chytridiomycetes</taxon>
        <taxon>Rhizophydiales</taxon>
        <taxon>Rhizophydiales incertae sedis</taxon>
        <taxon>Batrachochytrium</taxon>
    </lineage>
</organism>
<feature type="compositionally biased region" description="Polar residues" evidence="1">
    <location>
        <begin position="1"/>
        <end position="26"/>
    </location>
</feature>
<reference evidence="3 4" key="1">
    <citation type="submission" date="2021-02" db="EMBL/GenBank/DDBJ databases">
        <title>Variation within the Batrachochytrium salamandrivorans European outbreak.</title>
        <authorList>
            <person name="Kelly M."/>
            <person name="Pasmans F."/>
            <person name="Shea T.P."/>
            <person name="Munoz J.F."/>
            <person name="Carranza S."/>
            <person name="Cuomo C.A."/>
            <person name="Martel A."/>
        </authorList>
    </citation>
    <scope>NUCLEOTIDE SEQUENCE [LARGE SCALE GENOMIC DNA]</scope>
    <source>
        <strain evidence="3 4">AMFP18/2</strain>
    </source>
</reference>
<dbReference type="Gene3D" id="1.10.8.270">
    <property type="entry name" value="putative rabgap domain of human tbc1 domain family member 14 like domains"/>
    <property type="match status" value="1"/>
</dbReference>
<comment type="caution">
    <text evidence="3">The sequence shown here is derived from an EMBL/GenBank/DDBJ whole genome shotgun (WGS) entry which is preliminary data.</text>
</comment>
<dbReference type="InterPro" id="IPR050302">
    <property type="entry name" value="Rab_GAP_TBC_domain"/>
</dbReference>
<feature type="compositionally biased region" description="Low complexity" evidence="1">
    <location>
        <begin position="90"/>
        <end position="100"/>
    </location>
</feature>
<keyword evidence="4" id="KW-1185">Reference proteome</keyword>
<protein>
    <recommendedName>
        <fullName evidence="2">Rab-GAP TBC domain-containing protein</fullName>
    </recommendedName>
</protein>
<dbReference type="EMBL" id="JAFCIX010000312">
    <property type="protein sequence ID" value="KAH6595185.1"/>
    <property type="molecule type" value="Genomic_DNA"/>
</dbReference>
<name>A0ABQ8FDY4_9FUNG</name>
<dbReference type="SUPFAM" id="SSF47923">
    <property type="entry name" value="Ypt/Rab-GAP domain of gyp1p"/>
    <property type="match status" value="1"/>
</dbReference>
<accession>A0ABQ8FDY4</accession>
<evidence type="ECO:0000313" key="4">
    <source>
        <dbReference type="Proteomes" id="UP001648503"/>
    </source>
</evidence>
<dbReference type="Proteomes" id="UP001648503">
    <property type="component" value="Unassembled WGS sequence"/>
</dbReference>
<evidence type="ECO:0000313" key="3">
    <source>
        <dbReference type="EMBL" id="KAH6595185.1"/>
    </source>
</evidence>
<proteinExistence type="predicted"/>
<dbReference type="PROSITE" id="PS50086">
    <property type="entry name" value="TBC_RABGAP"/>
    <property type="match status" value="1"/>
</dbReference>
<dbReference type="InterPro" id="IPR000195">
    <property type="entry name" value="Rab-GAP-TBC_dom"/>
</dbReference>
<feature type="compositionally biased region" description="Basic and acidic residues" evidence="1">
    <location>
        <begin position="72"/>
        <end position="89"/>
    </location>
</feature>
<dbReference type="SMART" id="SM00164">
    <property type="entry name" value="TBC"/>
    <property type="match status" value="1"/>
</dbReference>
<dbReference type="PANTHER" id="PTHR47219">
    <property type="entry name" value="RAB GTPASE-ACTIVATING PROTEIN 1-LIKE"/>
    <property type="match status" value="1"/>
</dbReference>
<feature type="domain" description="Rab-GAP TBC" evidence="2">
    <location>
        <begin position="185"/>
        <end position="339"/>
    </location>
</feature>
<dbReference type="Pfam" id="PF00566">
    <property type="entry name" value="RabGAP-TBC"/>
    <property type="match status" value="1"/>
</dbReference>
<dbReference type="Gene3D" id="1.10.10.750">
    <property type="entry name" value="Ypt/Rab-GAP domain of gyp1p, domain 1"/>
    <property type="match status" value="1"/>
</dbReference>